<dbReference type="PROSITE" id="PS00731">
    <property type="entry name" value="AP_NUCLEASE_F2_3"/>
    <property type="match status" value="1"/>
</dbReference>
<dbReference type="InterPro" id="IPR036237">
    <property type="entry name" value="Xyl_isomerase-like_sf"/>
</dbReference>
<dbReference type="KEGG" id="dic:Dpoa569_0002201"/>
<dbReference type="SMART" id="SM00518">
    <property type="entry name" value="AP2Ec"/>
    <property type="match status" value="1"/>
</dbReference>
<dbReference type="RefSeq" id="WP_042870134.1">
    <property type="nucleotide sequence ID" value="NZ_CM001975.1"/>
</dbReference>
<dbReference type="AlphaFoldDB" id="A0A5B8HNG1"/>
<keyword evidence="6 9" id="KW-0378">Hydrolase</keyword>
<dbReference type="EMBL" id="CP042220">
    <property type="protein sequence ID" value="QDX30319.1"/>
    <property type="molecule type" value="Genomic_DNA"/>
</dbReference>
<dbReference type="EC" id="3.1.21.2" evidence="9"/>
<dbReference type="PROSITE" id="PS00730">
    <property type="entry name" value="AP_NUCLEASE_F2_2"/>
    <property type="match status" value="1"/>
</dbReference>
<gene>
    <name evidence="9" type="primary">nfo</name>
    <name evidence="11" type="ORF">Dpoa569_0002201</name>
</gene>
<keyword evidence="4 9" id="KW-0255">Endonuclease</keyword>
<reference evidence="11 12" key="1">
    <citation type="journal article" date="2019" name="Environ. Microbiol.">
        <title>The phytopathogenic nature of Dickeya aquatica 174/2 and the dynamic early evolution of Dickeya pathogenicity.</title>
        <authorList>
            <person name="Duprey A."/>
            <person name="Taib N."/>
            <person name="Leonard S."/>
            <person name="Garin T."/>
            <person name="Flandrois J.P."/>
            <person name="Nasser W."/>
            <person name="Brochier-Armanet C."/>
            <person name="Reverchon S."/>
        </authorList>
    </citation>
    <scope>NUCLEOTIDE SEQUENCE [LARGE SCALE GENOMIC DNA]</scope>
    <source>
        <strain evidence="11 12">NCPPB 569</strain>
    </source>
</reference>
<evidence type="ECO:0000256" key="1">
    <source>
        <dbReference type="ARBA" id="ARBA00005340"/>
    </source>
</evidence>
<evidence type="ECO:0000313" key="11">
    <source>
        <dbReference type="EMBL" id="QDX30319.1"/>
    </source>
</evidence>
<sequence>MKYVGAHVSASGGVDQAAARAHDIGATAFALFTKNQRQWQAPPLAADIIDRFQAACAQYQFTPAQILPHDSYLINLGHPDDDALQKSQTAFIDEMSRCQQLGLTLLNFHPGSHLRQIDESTCLSRIAQSINLALDATSGVTAVIENTAGQGSNLGFRFEHLAEIISQVEDKSRVGVCIDTCHAFAGGYDLRTDADCEHTFAELERIVGFRYLRGMHLNDAKSEFNSRVDRHHSLGEGNIGKTVFSYIMRDPRFDGIPLILETINPDIWAQEIAWLKSQQPLPASGA</sequence>
<evidence type="ECO:0000256" key="8">
    <source>
        <dbReference type="ARBA" id="ARBA00023204"/>
    </source>
</evidence>
<comment type="similarity">
    <text evidence="1 9">Belongs to the AP endonuclease 2 family.</text>
</comment>
<proteinExistence type="inferred from homology"/>
<feature type="binding site" evidence="9">
    <location>
        <position position="229"/>
    </location>
    <ligand>
        <name>Zn(2+)</name>
        <dbReference type="ChEBI" id="CHEBI:29105"/>
        <label>3</label>
    </ligand>
</feature>
<dbReference type="CDD" id="cd00019">
    <property type="entry name" value="AP2Ec"/>
    <property type="match status" value="1"/>
</dbReference>
<evidence type="ECO:0000256" key="2">
    <source>
        <dbReference type="ARBA" id="ARBA00022722"/>
    </source>
</evidence>
<dbReference type="GO" id="GO:0008270">
    <property type="term" value="F:zinc ion binding"/>
    <property type="evidence" value="ECO:0007669"/>
    <property type="project" value="UniProtKB-UniRule"/>
</dbReference>
<feature type="binding site" evidence="9">
    <location>
        <position position="145"/>
    </location>
    <ligand>
        <name>Zn(2+)</name>
        <dbReference type="ChEBI" id="CHEBI:29105"/>
        <label>2</label>
    </ligand>
</feature>
<dbReference type="NCBIfam" id="NF002199">
    <property type="entry name" value="PRK01060.1-4"/>
    <property type="match status" value="1"/>
</dbReference>
<dbReference type="GO" id="GO:0003906">
    <property type="term" value="F:DNA-(apurinic or apyrimidinic site) endonuclease activity"/>
    <property type="evidence" value="ECO:0007669"/>
    <property type="project" value="TreeGrafter"/>
</dbReference>
<feature type="binding site" evidence="9">
    <location>
        <position position="261"/>
    </location>
    <ligand>
        <name>Zn(2+)</name>
        <dbReference type="ChEBI" id="CHEBI:29105"/>
        <label>2</label>
    </ligand>
</feature>
<evidence type="ECO:0000256" key="9">
    <source>
        <dbReference type="HAMAP-Rule" id="MF_00152"/>
    </source>
</evidence>
<dbReference type="PANTHER" id="PTHR21445:SF0">
    <property type="entry name" value="APURINIC-APYRIMIDINIC ENDONUCLEASE"/>
    <property type="match status" value="1"/>
</dbReference>
<keyword evidence="5 9" id="KW-0227">DNA damage</keyword>
<comment type="function">
    <text evidence="9">Endonuclease IV plays a role in DNA repair. It cleaves phosphodiester bonds at apurinic or apyrimidinic (AP) sites, generating a 3'-hydroxyl group and a 5'-terminal sugar phosphate.</text>
</comment>
<accession>A0A5B8HNG1</accession>
<dbReference type="Proteomes" id="UP000320591">
    <property type="component" value="Chromosome"/>
</dbReference>
<evidence type="ECO:0000256" key="3">
    <source>
        <dbReference type="ARBA" id="ARBA00022723"/>
    </source>
</evidence>
<dbReference type="GO" id="GO:0008833">
    <property type="term" value="F:deoxyribonuclease IV (phage-T4-induced) activity"/>
    <property type="evidence" value="ECO:0007669"/>
    <property type="project" value="UniProtKB-UniRule"/>
</dbReference>
<evidence type="ECO:0000256" key="5">
    <source>
        <dbReference type="ARBA" id="ARBA00022763"/>
    </source>
</evidence>
<dbReference type="PROSITE" id="PS51432">
    <property type="entry name" value="AP_NUCLEASE_F2_4"/>
    <property type="match status" value="1"/>
</dbReference>
<feature type="binding site" evidence="9">
    <location>
        <position position="182"/>
    </location>
    <ligand>
        <name>Zn(2+)</name>
        <dbReference type="ChEBI" id="CHEBI:29105"/>
        <label>3</label>
    </ligand>
</feature>
<comment type="cofactor">
    <cofactor evidence="9">
        <name>Zn(2+)</name>
        <dbReference type="ChEBI" id="CHEBI:29105"/>
    </cofactor>
    <text evidence="9">Binds 3 Zn(2+) ions.</text>
</comment>
<dbReference type="STRING" id="568768.GCA_000406125_01652"/>
<keyword evidence="12" id="KW-1185">Reference proteome</keyword>
<feature type="binding site" evidence="9">
    <location>
        <position position="109"/>
    </location>
    <ligand>
        <name>Zn(2+)</name>
        <dbReference type="ChEBI" id="CHEBI:29105"/>
        <label>1</label>
    </ligand>
</feature>
<feature type="binding site" evidence="9">
    <location>
        <position position="69"/>
    </location>
    <ligand>
        <name>Zn(2+)</name>
        <dbReference type="ChEBI" id="CHEBI:29105"/>
        <label>1</label>
    </ligand>
</feature>
<dbReference type="PROSITE" id="PS00729">
    <property type="entry name" value="AP_NUCLEASE_F2_1"/>
    <property type="match status" value="1"/>
</dbReference>
<keyword evidence="2 9" id="KW-0540">Nuclease</keyword>
<dbReference type="Pfam" id="PF01261">
    <property type="entry name" value="AP_endonuc_2"/>
    <property type="match status" value="1"/>
</dbReference>
<dbReference type="InterPro" id="IPR013022">
    <property type="entry name" value="Xyl_isomerase-like_TIM-brl"/>
</dbReference>
<feature type="binding site" evidence="9">
    <location>
        <position position="216"/>
    </location>
    <ligand>
        <name>Zn(2+)</name>
        <dbReference type="ChEBI" id="CHEBI:29105"/>
        <label>2</label>
    </ligand>
</feature>
<keyword evidence="7 9" id="KW-0862">Zinc</keyword>
<protein>
    <recommendedName>
        <fullName evidence="9">Probable endonuclease 4</fullName>
        <ecNumber evidence="9">3.1.21.2</ecNumber>
    </recommendedName>
    <alternativeName>
        <fullName evidence="9">Endodeoxyribonuclease IV</fullName>
    </alternativeName>
    <alternativeName>
        <fullName evidence="9">Endonuclease IV</fullName>
    </alternativeName>
</protein>
<keyword evidence="3 9" id="KW-0479">Metal-binding</keyword>
<evidence type="ECO:0000256" key="6">
    <source>
        <dbReference type="ARBA" id="ARBA00022801"/>
    </source>
</evidence>
<dbReference type="InterPro" id="IPR001719">
    <property type="entry name" value="AP_endonuc_2"/>
</dbReference>
<keyword evidence="8 9" id="KW-0234">DNA repair</keyword>
<evidence type="ECO:0000256" key="7">
    <source>
        <dbReference type="ARBA" id="ARBA00022833"/>
    </source>
</evidence>
<dbReference type="PANTHER" id="PTHR21445">
    <property type="entry name" value="ENDONUCLEASE IV ENDODEOXYRIBONUCLEASE IV"/>
    <property type="match status" value="1"/>
</dbReference>
<feature type="binding site" evidence="9">
    <location>
        <position position="231"/>
    </location>
    <ligand>
        <name>Zn(2+)</name>
        <dbReference type="ChEBI" id="CHEBI:29105"/>
        <label>3</label>
    </ligand>
</feature>
<feature type="binding site" evidence="9">
    <location>
        <position position="179"/>
    </location>
    <ligand>
        <name>Zn(2+)</name>
        <dbReference type="ChEBI" id="CHEBI:29105"/>
        <label>2</label>
    </ligand>
</feature>
<evidence type="ECO:0000259" key="10">
    <source>
        <dbReference type="Pfam" id="PF01261"/>
    </source>
</evidence>
<feature type="domain" description="Xylose isomerase-like TIM barrel" evidence="10">
    <location>
        <begin position="19"/>
        <end position="277"/>
    </location>
</feature>
<dbReference type="OrthoDB" id="9805666at2"/>
<dbReference type="FunFam" id="3.20.20.150:FF:000001">
    <property type="entry name" value="Probable endonuclease 4"/>
    <property type="match status" value="1"/>
</dbReference>
<dbReference type="Gene3D" id="3.20.20.150">
    <property type="entry name" value="Divalent-metal-dependent TIM barrel enzymes"/>
    <property type="match status" value="1"/>
</dbReference>
<dbReference type="NCBIfam" id="TIGR00587">
    <property type="entry name" value="nfo"/>
    <property type="match status" value="1"/>
</dbReference>
<dbReference type="GO" id="GO:0003677">
    <property type="term" value="F:DNA binding"/>
    <property type="evidence" value="ECO:0007669"/>
    <property type="project" value="InterPro"/>
</dbReference>
<comment type="catalytic activity">
    <reaction evidence="9">
        <text>Endonucleolytic cleavage to 5'-phosphooligonucleotide end-products.</text>
        <dbReference type="EC" id="3.1.21.2"/>
    </reaction>
</comment>
<organism evidence="11 12">
    <name type="scientific">Dickeya poaceiphila</name>
    <dbReference type="NCBI Taxonomy" id="568768"/>
    <lineage>
        <taxon>Bacteria</taxon>
        <taxon>Pseudomonadati</taxon>
        <taxon>Pseudomonadota</taxon>
        <taxon>Gammaproteobacteria</taxon>
        <taxon>Enterobacterales</taxon>
        <taxon>Pectobacteriaceae</taxon>
        <taxon>Dickeya</taxon>
    </lineage>
</organism>
<dbReference type="SUPFAM" id="SSF51658">
    <property type="entry name" value="Xylose isomerase-like"/>
    <property type="match status" value="1"/>
</dbReference>
<dbReference type="GO" id="GO:0008081">
    <property type="term" value="F:phosphoric diester hydrolase activity"/>
    <property type="evidence" value="ECO:0007669"/>
    <property type="project" value="TreeGrafter"/>
</dbReference>
<name>A0A5B8HNG1_9GAMM</name>
<evidence type="ECO:0000313" key="12">
    <source>
        <dbReference type="Proteomes" id="UP000320591"/>
    </source>
</evidence>
<dbReference type="GO" id="GO:0006284">
    <property type="term" value="P:base-excision repair"/>
    <property type="evidence" value="ECO:0007669"/>
    <property type="project" value="TreeGrafter"/>
</dbReference>
<dbReference type="InterPro" id="IPR018246">
    <property type="entry name" value="AP_endonuc_F2_Zn_BS"/>
</dbReference>
<feature type="binding site" evidence="9">
    <location>
        <position position="145"/>
    </location>
    <ligand>
        <name>Zn(2+)</name>
        <dbReference type="ChEBI" id="CHEBI:29105"/>
        <label>1</label>
    </ligand>
</feature>
<dbReference type="HAMAP" id="MF_00152">
    <property type="entry name" value="Nfo"/>
    <property type="match status" value="1"/>
</dbReference>
<evidence type="ECO:0000256" key="4">
    <source>
        <dbReference type="ARBA" id="ARBA00022759"/>
    </source>
</evidence>